<organism evidence="2 3">
    <name type="scientific">Paraburkholderia piptadeniae</name>
    <dbReference type="NCBI Taxonomy" id="1701573"/>
    <lineage>
        <taxon>Bacteria</taxon>
        <taxon>Pseudomonadati</taxon>
        <taxon>Pseudomonadota</taxon>
        <taxon>Betaproteobacteria</taxon>
        <taxon>Burkholderiales</taxon>
        <taxon>Burkholderiaceae</taxon>
        <taxon>Paraburkholderia</taxon>
    </lineage>
</organism>
<evidence type="ECO:0000259" key="1">
    <source>
        <dbReference type="SMART" id="SM00829"/>
    </source>
</evidence>
<dbReference type="OrthoDB" id="4190732at2"/>
<evidence type="ECO:0000313" key="2">
    <source>
        <dbReference type="EMBL" id="SIT39408.1"/>
    </source>
</evidence>
<dbReference type="GO" id="GO:0008270">
    <property type="term" value="F:zinc ion binding"/>
    <property type="evidence" value="ECO:0007669"/>
    <property type="project" value="InterPro"/>
</dbReference>
<gene>
    <name evidence="2" type="ORF">BN2476_220009</name>
</gene>
<proteinExistence type="predicted"/>
<dbReference type="GO" id="GO:0016491">
    <property type="term" value="F:oxidoreductase activity"/>
    <property type="evidence" value="ECO:0007669"/>
    <property type="project" value="InterPro"/>
</dbReference>
<dbReference type="Pfam" id="PF00107">
    <property type="entry name" value="ADH_zinc_N"/>
    <property type="match status" value="1"/>
</dbReference>
<name>A0A1N7RWE4_9BURK</name>
<dbReference type="InterPro" id="IPR013149">
    <property type="entry name" value="ADH-like_C"/>
</dbReference>
<dbReference type="AlphaFoldDB" id="A0A1N7RWE4"/>
<dbReference type="Proteomes" id="UP000195569">
    <property type="component" value="Unassembled WGS sequence"/>
</dbReference>
<protein>
    <submittedName>
        <fullName evidence="2">Quinone oxidoreductase</fullName>
    </submittedName>
</protein>
<dbReference type="RefSeq" id="WP_087733990.1">
    <property type="nucleotide sequence ID" value="NZ_CYGY02000022.1"/>
</dbReference>
<dbReference type="InterPro" id="IPR051397">
    <property type="entry name" value="Zn-ADH-like_protein"/>
</dbReference>
<dbReference type="CDD" id="cd08241">
    <property type="entry name" value="QOR1"/>
    <property type="match status" value="1"/>
</dbReference>
<dbReference type="PROSITE" id="PS01162">
    <property type="entry name" value="QOR_ZETA_CRYSTAL"/>
    <property type="match status" value="1"/>
</dbReference>
<comment type="caution">
    <text evidence="2">The sequence shown here is derived from an EMBL/GenBank/DDBJ whole genome shotgun (WGS) entry which is preliminary data.</text>
</comment>
<dbReference type="InterPro" id="IPR013154">
    <property type="entry name" value="ADH-like_N"/>
</dbReference>
<dbReference type="SUPFAM" id="SSF50129">
    <property type="entry name" value="GroES-like"/>
    <property type="match status" value="1"/>
</dbReference>
<dbReference type="Pfam" id="PF08240">
    <property type="entry name" value="ADH_N"/>
    <property type="match status" value="1"/>
</dbReference>
<dbReference type="PANTHER" id="PTHR43677:SF4">
    <property type="entry name" value="QUINONE OXIDOREDUCTASE-LIKE PROTEIN 2"/>
    <property type="match status" value="1"/>
</dbReference>
<accession>A0A1N7RWE4</accession>
<dbReference type="SMART" id="SM00829">
    <property type="entry name" value="PKS_ER"/>
    <property type="match status" value="1"/>
</dbReference>
<dbReference type="InterPro" id="IPR036291">
    <property type="entry name" value="NAD(P)-bd_dom_sf"/>
</dbReference>
<dbReference type="PANTHER" id="PTHR43677">
    <property type="entry name" value="SHORT-CHAIN DEHYDROGENASE/REDUCTASE"/>
    <property type="match status" value="1"/>
</dbReference>
<sequence length="328" mass="35029">MKAVVVGKFGEPGEVEVTDLQDPEVEDNSVLIDVRASAINYPDLLVIRGKYQKLPQLPFTPGKDAAGVVVTVGPSVRHIRPGDRVVAHMEYGAYASRVLVSEDRCEILPAAIPFDDAVAMGLPFQTAFFALMERARFAAGETVLVTGASGGVGAAALQLVRALGGKAIAAVNRTQQAEQALADGASHVVDLSMPDLREGLRQQVFEVTKGRGVDIVLDTLGGDVFGAALRALGWCGRAVVIGFAGGQIPQIKANYLLVKNIEVSGLQWSDYRDRQPKRVGLAQQKLHELLEKGLICPRIALRLPVEEAAKGLEAVDTRAVAGRVILHF</sequence>
<reference evidence="2" key="1">
    <citation type="submission" date="2016-12" db="EMBL/GenBank/DDBJ databases">
        <authorList>
            <person name="Moulin L."/>
        </authorList>
    </citation>
    <scope>NUCLEOTIDE SEQUENCE [LARGE SCALE GENOMIC DNA]</scope>
    <source>
        <strain evidence="2">STM 7183</strain>
    </source>
</reference>
<dbReference type="InterPro" id="IPR020843">
    <property type="entry name" value="ER"/>
</dbReference>
<dbReference type="Gene3D" id="3.40.50.720">
    <property type="entry name" value="NAD(P)-binding Rossmann-like Domain"/>
    <property type="match status" value="1"/>
</dbReference>
<dbReference type="InterPro" id="IPR011032">
    <property type="entry name" value="GroES-like_sf"/>
</dbReference>
<dbReference type="EMBL" id="CYGY02000022">
    <property type="protein sequence ID" value="SIT39408.1"/>
    <property type="molecule type" value="Genomic_DNA"/>
</dbReference>
<dbReference type="InterPro" id="IPR002364">
    <property type="entry name" value="Quin_OxRdtase/zeta-crystal_CS"/>
</dbReference>
<keyword evidence="3" id="KW-1185">Reference proteome</keyword>
<dbReference type="SUPFAM" id="SSF51735">
    <property type="entry name" value="NAD(P)-binding Rossmann-fold domains"/>
    <property type="match status" value="1"/>
</dbReference>
<feature type="domain" description="Enoyl reductase (ER)" evidence="1">
    <location>
        <begin position="10"/>
        <end position="326"/>
    </location>
</feature>
<dbReference type="Gene3D" id="3.90.180.10">
    <property type="entry name" value="Medium-chain alcohol dehydrogenases, catalytic domain"/>
    <property type="match status" value="1"/>
</dbReference>
<evidence type="ECO:0000313" key="3">
    <source>
        <dbReference type="Proteomes" id="UP000195569"/>
    </source>
</evidence>